<evidence type="ECO:0000313" key="3">
    <source>
        <dbReference type="EMBL" id="QQT87569.1"/>
    </source>
</evidence>
<keyword evidence="2" id="KW-0472">Membrane</keyword>
<dbReference type="GeneID" id="66210966"/>
<evidence type="ECO:0008006" key="5">
    <source>
        <dbReference type="Google" id="ProtNLM"/>
    </source>
</evidence>
<dbReference type="AlphaFoldDB" id="A0A7T9UKI6"/>
<dbReference type="Proteomes" id="UP000595320">
    <property type="component" value="Chromosome"/>
</dbReference>
<keyword evidence="2" id="KW-1133">Transmembrane helix</keyword>
<name>A0A7T9UKI6_9GAMM</name>
<dbReference type="RefSeq" id="WP_004994998.1">
    <property type="nucleotide sequence ID" value="NZ_BKGX01000117.1"/>
</dbReference>
<sequence>MSKSSSGNDAESTALGWKFIIIVAAITTIFFTFLYLAMSSEPDYMPNQEAKKGHYQLKTTSQPASENQQNDEAPTQQSTPTDAHSQHQAQH</sequence>
<organism evidence="3 4">
    <name type="scientific">Acinetobacter ursingii</name>
    <dbReference type="NCBI Taxonomy" id="108980"/>
    <lineage>
        <taxon>Bacteria</taxon>
        <taxon>Pseudomonadati</taxon>
        <taxon>Pseudomonadota</taxon>
        <taxon>Gammaproteobacteria</taxon>
        <taxon>Moraxellales</taxon>
        <taxon>Moraxellaceae</taxon>
        <taxon>Acinetobacter</taxon>
    </lineage>
</organism>
<accession>A0A7T9UKI6</accession>
<feature type="compositionally biased region" description="Polar residues" evidence="1">
    <location>
        <begin position="57"/>
        <end position="91"/>
    </location>
</feature>
<proteinExistence type="predicted"/>
<evidence type="ECO:0000256" key="1">
    <source>
        <dbReference type="SAM" id="MobiDB-lite"/>
    </source>
</evidence>
<gene>
    <name evidence="3" type="ORF">I6I53_07495</name>
</gene>
<protein>
    <recommendedName>
        <fullName evidence="5">DUF4199 domain-containing protein</fullName>
    </recommendedName>
</protein>
<keyword evidence="2" id="KW-0812">Transmembrane</keyword>
<feature type="transmembrane region" description="Helical" evidence="2">
    <location>
        <begin position="15"/>
        <end position="37"/>
    </location>
</feature>
<evidence type="ECO:0000256" key="2">
    <source>
        <dbReference type="SAM" id="Phobius"/>
    </source>
</evidence>
<dbReference type="EMBL" id="CP068176">
    <property type="protein sequence ID" value="QQT87569.1"/>
    <property type="molecule type" value="Genomic_DNA"/>
</dbReference>
<evidence type="ECO:0000313" key="4">
    <source>
        <dbReference type="Proteomes" id="UP000595320"/>
    </source>
</evidence>
<feature type="region of interest" description="Disordered" evidence="1">
    <location>
        <begin position="45"/>
        <end position="91"/>
    </location>
</feature>
<reference evidence="3 4" key="1">
    <citation type="submission" date="2021-01" db="EMBL/GenBank/DDBJ databases">
        <title>FDA dAtabase for Regulatory Grade micrObial Sequences (FDA-ARGOS): Supporting development and validation of Infectious Disease Dx tests.</title>
        <authorList>
            <person name="Sproer C."/>
            <person name="Gronow S."/>
            <person name="Severitt S."/>
            <person name="Schroder I."/>
            <person name="Tallon L."/>
            <person name="Sadzewicz L."/>
            <person name="Zhao X."/>
            <person name="Boylan J."/>
            <person name="Ott S."/>
            <person name="Bowen H."/>
            <person name="Vavikolanu K."/>
            <person name="Mehta A."/>
            <person name="Aluvathingal J."/>
            <person name="Nadendla S."/>
            <person name="Lowell S."/>
            <person name="Myers T."/>
            <person name="Yan Y."/>
            <person name="Sichtig H."/>
        </authorList>
    </citation>
    <scope>NUCLEOTIDE SEQUENCE [LARGE SCALE GENOMIC DNA]</scope>
    <source>
        <strain evidence="3 4">FDAARGOS_1096</strain>
    </source>
</reference>